<dbReference type="InterPro" id="IPR050216">
    <property type="entry name" value="LRR_domain-containing"/>
</dbReference>
<dbReference type="Pfam" id="PF13855">
    <property type="entry name" value="LRR_8"/>
    <property type="match status" value="2"/>
</dbReference>
<reference evidence="3 4" key="1">
    <citation type="submission" date="2016-05" db="EMBL/GenBank/DDBJ databases">
        <title>Genome sequence of Pseudomonas stutzeri 273 and identification of the exopolysaccharide biosynthesis locus.</title>
        <authorList>
            <person name="Wu S."/>
            <person name="Sun C."/>
        </authorList>
    </citation>
    <scope>NUCLEOTIDE SEQUENCE [LARGE SCALE GENOMIC DNA]</scope>
    <source>
        <strain evidence="3 4">273</strain>
    </source>
</reference>
<proteinExistence type="predicted"/>
<evidence type="ECO:0000256" key="1">
    <source>
        <dbReference type="ARBA" id="ARBA00022614"/>
    </source>
</evidence>
<dbReference type="PANTHER" id="PTHR48051:SF54">
    <property type="entry name" value="LEUCINE-RICH REPEAT-CONTAINING PROTEIN"/>
    <property type="match status" value="1"/>
</dbReference>
<keyword evidence="2" id="KW-0677">Repeat</keyword>
<accession>A0A172WQD5</accession>
<dbReference type="Proteomes" id="UP000077787">
    <property type="component" value="Chromosome"/>
</dbReference>
<evidence type="ECO:0000313" key="4">
    <source>
        <dbReference type="Proteomes" id="UP000077787"/>
    </source>
</evidence>
<dbReference type="InterPro" id="IPR001611">
    <property type="entry name" value="Leu-rich_rpt"/>
</dbReference>
<evidence type="ECO:0000256" key="2">
    <source>
        <dbReference type="ARBA" id="ARBA00022737"/>
    </source>
</evidence>
<organism evidence="3 4">
    <name type="scientific">Stutzerimonas stutzeri</name>
    <name type="common">Pseudomonas stutzeri</name>
    <dbReference type="NCBI Taxonomy" id="316"/>
    <lineage>
        <taxon>Bacteria</taxon>
        <taxon>Pseudomonadati</taxon>
        <taxon>Pseudomonadota</taxon>
        <taxon>Gammaproteobacteria</taxon>
        <taxon>Pseudomonadales</taxon>
        <taxon>Pseudomonadaceae</taxon>
        <taxon>Stutzerimonas</taxon>
    </lineage>
</organism>
<sequence>MRCGVSRPFGDGYRWEGERSAITQEQFELFESYVRERCVWEDPTTGLMWFYDVKLAHGHYYFNSLSDWIEYGPVFGYSDWRHPRLDELKTLRRATTNPNRLFVSQEIRGRFARAYYSVTRKYGEEGCWDFLNDCEWTDDSIDSKFHWSTPSSGKFEGGRAASLNPEIIFVRGWYSAIPVWLQDVRRWAEKNRRFDYPCEVDLLQGDIGQSTVFEGDNFPPSIEQFTALSNISFKQCTRIPHEIYELPRLRSLHFRREASSSSGVAILLRLSEKIAQLSELERLFIVETHVESIPEGIGALRKLNEMYIDSSSVERLPTSVGRLCALTRISIKGCGLKEIPDTFQFLTKLHSVNFSANLLTSLPDAFACLQELTELSLEDNSLKSVPPSIWSLDKLNFLNLKSNFITELPMAQEKLLSMPCLRSLLLGKNQLIVFPPSILAFRKLEWLCLSDNKIHELPDGISSLQSLKRLSLKGCPITELPESLIKLENLEELGRHCINSQPPPPLAH</sequence>
<dbReference type="PROSITE" id="PS51450">
    <property type="entry name" value="LRR"/>
    <property type="match status" value="1"/>
</dbReference>
<dbReference type="InterPro" id="IPR003591">
    <property type="entry name" value="Leu-rich_rpt_typical-subtyp"/>
</dbReference>
<dbReference type="Gene3D" id="3.80.10.10">
    <property type="entry name" value="Ribonuclease Inhibitor"/>
    <property type="match status" value="1"/>
</dbReference>
<dbReference type="GO" id="GO:0005737">
    <property type="term" value="C:cytoplasm"/>
    <property type="evidence" value="ECO:0007669"/>
    <property type="project" value="TreeGrafter"/>
</dbReference>
<protein>
    <submittedName>
        <fullName evidence="3">Uncharacterized protein</fullName>
    </submittedName>
</protein>
<dbReference type="PANTHER" id="PTHR48051">
    <property type="match status" value="1"/>
</dbReference>
<gene>
    <name evidence="3" type="ORF">PS273GM_10180</name>
</gene>
<keyword evidence="1" id="KW-0433">Leucine-rich repeat</keyword>
<dbReference type="EMBL" id="CP015641">
    <property type="protein sequence ID" value="ANF25489.1"/>
    <property type="molecule type" value="Genomic_DNA"/>
</dbReference>
<dbReference type="SMART" id="SM00369">
    <property type="entry name" value="LRR_TYP"/>
    <property type="match status" value="6"/>
</dbReference>
<name>A0A172WQD5_STUST</name>
<evidence type="ECO:0000313" key="3">
    <source>
        <dbReference type="EMBL" id="ANF25489.1"/>
    </source>
</evidence>
<dbReference type="InterPro" id="IPR032675">
    <property type="entry name" value="LRR_dom_sf"/>
</dbReference>
<dbReference type="SUPFAM" id="SSF52058">
    <property type="entry name" value="L domain-like"/>
    <property type="match status" value="1"/>
</dbReference>
<dbReference type="AlphaFoldDB" id="A0A172WQD5"/>